<dbReference type="Proteomes" id="UP001597083">
    <property type="component" value="Unassembled WGS sequence"/>
</dbReference>
<dbReference type="GO" id="GO:0006508">
    <property type="term" value="P:proteolysis"/>
    <property type="evidence" value="ECO:0007669"/>
    <property type="project" value="UniProtKB-KW"/>
</dbReference>
<dbReference type="Pfam" id="PF00574">
    <property type="entry name" value="CLP_protease"/>
    <property type="match status" value="1"/>
</dbReference>
<organism evidence="1 2">
    <name type="scientific">Actinomadura adrarensis</name>
    <dbReference type="NCBI Taxonomy" id="1819600"/>
    <lineage>
        <taxon>Bacteria</taxon>
        <taxon>Bacillati</taxon>
        <taxon>Actinomycetota</taxon>
        <taxon>Actinomycetes</taxon>
        <taxon>Streptosporangiales</taxon>
        <taxon>Thermomonosporaceae</taxon>
        <taxon>Actinomadura</taxon>
    </lineage>
</organism>
<dbReference type="Gene3D" id="3.90.226.10">
    <property type="entry name" value="2-enoyl-CoA Hydratase, Chain A, domain 1"/>
    <property type="match status" value="1"/>
</dbReference>
<feature type="non-terminal residue" evidence="1">
    <location>
        <position position="1"/>
    </location>
</feature>
<name>A0ABW3CKD3_9ACTN</name>
<dbReference type="SUPFAM" id="SSF52096">
    <property type="entry name" value="ClpP/crotonase"/>
    <property type="match status" value="1"/>
</dbReference>
<proteinExistence type="predicted"/>
<keyword evidence="1" id="KW-0645">Protease</keyword>
<evidence type="ECO:0000313" key="1">
    <source>
        <dbReference type="EMBL" id="MFD0854027.1"/>
    </source>
</evidence>
<keyword evidence="1" id="KW-0378">Hydrolase</keyword>
<dbReference type="InterPro" id="IPR023562">
    <property type="entry name" value="ClpP/TepA"/>
</dbReference>
<gene>
    <name evidence="1" type="ORF">ACFQ07_17450</name>
</gene>
<sequence length="39" mass="4670">RDPDEVRRDLDRERYFTAEEAKEYGLIDDVLTTRDRPAS</sequence>
<dbReference type="EMBL" id="JBHTIR010002637">
    <property type="protein sequence ID" value="MFD0854027.1"/>
    <property type="molecule type" value="Genomic_DNA"/>
</dbReference>
<protein>
    <submittedName>
        <fullName evidence="1">ATP-dependent Clp protease proteolytic subunit</fullName>
    </submittedName>
</protein>
<accession>A0ABW3CKD3</accession>
<reference evidence="2" key="1">
    <citation type="journal article" date="2019" name="Int. J. Syst. Evol. Microbiol.">
        <title>The Global Catalogue of Microorganisms (GCM) 10K type strain sequencing project: providing services to taxonomists for standard genome sequencing and annotation.</title>
        <authorList>
            <consortium name="The Broad Institute Genomics Platform"/>
            <consortium name="The Broad Institute Genome Sequencing Center for Infectious Disease"/>
            <person name="Wu L."/>
            <person name="Ma J."/>
        </authorList>
    </citation>
    <scope>NUCLEOTIDE SEQUENCE [LARGE SCALE GENOMIC DNA]</scope>
    <source>
        <strain evidence="2">JCM 31696</strain>
    </source>
</reference>
<dbReference type="InterPro" id="IPR029045">
    <property type="entry name" value="ClpP/crotonase-like_dom_sf"/>
</dbReference>
<comment type="caution">
    <text evidence="1">The sequence shown here is derived from an EMBL/GenBank/DDBJ whole genome shotgun (WGS) entry which is preliminary data.</text>
</comment>
<evidence type="ECO:0000313" key="2">
    <source>
        <dbReference type="Proteomes" id="UP001597083"/>
    </source>
</evidence>
<dbReference type="GO" id="GO:0008233">
    <property type="term" value="F:peptidase activity"/>
    <property type="evidence" value="ECO:0007669"/>
    <property type="project" value="UniProtKB-KW"/>
</dbReference>
<keyword evidence="2" id="KW-1185">Reference proteome</keyword>